<feature type="signal peptide" evidence="6">
    <location>
        <begin position="1"/>
        <end position="24"/>
    </location>
</feature>
<dbReference type="InterPro" id="IPR039565">
    <property type="entry name" value="BamD-like"/>
</dbReference>
<sequence>MMNLQRLLAAALAAAFVLSGAACSNGKKKDDAFANQEKSDRELRAEAAALYSLARKSLDQSDFDDAVQRYDLLSKRYPFTDFATQGEVEAIYALYRGYDADRALSAIDRFQREHPRNAAIDYVQYIRGLVNFNRDPSFSSMFGSNASKGDVSNYRRAFDDFALLVQKHPTSRYVGDARKRMIYLRNVIAEHELGVVEFYTDRGAYVAAAKRAEQIIAQYPGAPATYRALELMEQSYRKAGLKQQADDAARLLAGQPAAGSQDVAGFPGGESSPSWLDRLLRRDAADAPKPPSSGMSPDAAAPAAEPAAPAAEAAPANAEPAATP</sequence>
<name>A0A1M5MNR6_9GAMM</name>
<feature type="chain" id="PRO_5013412811" description="Outer membrane protein assembly factor BamD" evidence="6">
    <location>
        <begin position="25"/>
        <end position="324"/>
    </location>
</feature>
<evidence type="ECO:0000256" key="3">
    <source>
        <dbReference type="ARBA" id="ARBA00023237"/>
    </source>
</evidence>
<organism evidence="8 9">
    <name type="scientific">Hydrocarboniphaga daqingensis</name>
    <dbReference type="NCBI Taxonomy" id="490188"/>
    <lineage>
        <taxon>Bacteria</taxon>
        <taxon>Pseudomonadati</taxon>
        <taxon>Pseudomonadota</taxon>
        <taxon>Gammaproteobacteria</taxon>
        <taxon>Nevskiales</taxon>
        <taxon>Nevskiaceae</taxon>
        <taxon>Hydrocarboniphaga</taxon>
    </lineage>
</organism>
<keyword evidence="9" id="KW-1185">Reference proteome</keyword>
<keyword evidence="4" id="KW-0564">Palmitate</keyword>
<dbReference type="STRING" id="490188.SAMN04488068_1372"/>
<keyword evidence="1 4" id="KW-0732">Signal</keyword>
<evidence type="ECO:0000313" key="8">
    <source>
        <dbReference type="EMBL" id="SHG79064.1"/>
    </source>
</evidence>
<proteinExistence type="inferred from homology"/>
<dbReference type="GO" id="GO:0043165">
    <property type="term" value="P:Gram-negative-bacterium-type cell outer membrane assembly"/>
    <property type="evidence" value="ECO:0007669"/>
    <property type="project" value="UniProtKB-UniRule"/>
</dbReference>
<feature type="domain" description="Outer membrane lipoprotein BamD-like" evidence="7">
    <location>
        <begin position="46"/>
        <end position="251"/>
    </location>
</feature>
<evidence type="ECO:0000256" key="2">
    <source>
        <dbReference type="ARBA" id="ARBA00023136"/>
    </source>
</evidence>
<dbReference type="NCBIfam" id="TIGR03302">
    <property type="entry name" value="OM_YfiO"/>
    <property type="match status" value="1"/>
</dbReference>
<comment type="function">
    <text evidence="4">Part of the outer membrane protein assembly complex, which is involved in assembly and insertion of beta-barrel proteins into the outer membrane.</text>
</comment>
<feature type="region of interest" description="Disordered" evidence="5">
    <location>
        <begin position="256"/>
        <end position="324"/>
    </location>
</feature>
<dbReference type="PROSITE" id="PS51257">
    <property type="entry name" value="PROKAR_LIPOPROTEIN"/>
    <property type="match status" value="1"/>
</dbReference>
<dbReference type="AlphaFoldDB" id="A0A1M5MNR6"/>
<protein>
    <recommendedName>
        <fullName evidence="4">Outer membrane protein assembly factor BamD</fullName>
    </recommendedName>
</protein>
<dbReference type="GO" id="GO:0009279">
    <property type="term" value="C:cell outer membrane"/>
    <property type="evidence" value="ECO:0007669"/>
    <property type="project" value="UniProtKB-SubCell"/>
</dbReference>
<dbReference type="HAMAP" id="MF_00922">
    <property type="entry name" value="OM_assembly_BamD"/>
    <property type="match status" value="1"/>
</dbReference>
<evidence type="ECO:0000256" key="5">
    <source>
        <dbReference type="SAM" id="MobiDB-lite"/>
    </source>
</evidence>
<comment type="subcellular location">
    <subcellularLocation>
        <location evidence="4">Cell outer membrane</location>
        <topology evidence="4">Lipid-anchor</topology>
    </subcellularLocation>
</comment>
<keyword evidence="4" id="KW-0449">Lipoprotein</keyword>
<dbReference type="OrthoDB" id="9779191at2"/>
<evidence type="ECO:0000256" key="4">
    <source>
        <dbReference type="HAMAP-Rule" id="MF_00922"/>
    </source>
</evidence>
<dbReference type="InterPro" id="IPR017689">
    <property type="entry name" value="BamD"/>
</dbReference>
<keyword evidence="3 4" id="KW-0998">Cell outer membrane</keyword>
<dbReference type="Gene3D" id="1.25.40.10">
    <property type="entry name" value="Tetratricopeptide repeat domain"/>
    <property type="match status" value="1"/>
</dbReference>
<dbReference type="Pfam" id="PF13525">
    <property type="entry name" value="YfiO"/>
    <property type="match status" value="1"/>
</dbReference>
<dbReference type="EMBL" id="FQWZ01000003">
    <property type="protein sequence ID" value="SHG79064.1"/>
    <property type="molecule type" value="Genomic_DNA"/>
</dbReference>
<dbReference type="CDD" id="cd15830">
    <property type="entry name" value="BamD"/>
    <property type="match status" value="1"/>
</dbReference>
<evidence type="ECO:0000259" key="7">
    <source>
        <dbReference type="Pfam" id="PF13525"/>
    </source>
</evidence>
<evidence type="ECO:0000256" key="1">
    <source>
        <dbReference type="ARBA" id="ARBA00022729"/>
    </source>
</evidence>
<feature type="compositionally biased region" description="Low complexity" evidence="5">
    <location>
        <begin position="299"/>
        <end position="324"/>
    </location>
</feature>
<dbReference type="InterPro" id="IPR011990">
    <property type="entry name" value="TPR-like_helical_dom_sf"/>
</dbReference>
<comment type="subunit">
    <text evidence="4">Part of the Bam complex.</text>
</comment>
<keyword evidence="2 4" id="KW-0472">Membrane</keyword>
<comment type="similarity">
    <text evidence="4">Belongs to the BamD family.</text>
</comment>
<gene>
    <name evidence="4" type="primary">bamD</name>
    <name evidence="8" type="ORF">SAMN04488068_1372</name>
</gene>
<accession>A0A1M5MNR6</accession>
<evidence type="ECO:0000313" key="9">
    <source>
        <dbReference type="Proteomes" id="UP000199758"/>
    </source>
</evidence>
<dbReference type="Proteomes" id="UP000199758">
    <property type="component" value="Unassembled WGS sequence"/>
</dbReference>
<dbReference type="GO" id="GO:0051205">
    <property type="term" value="P:protein insertion into membrane"/>
    <property type="evidence" value="ECO:0007669"/>
    <property type="project" value="UniProtKB-UniRule"/>
</dbReference>
<reference evidence="8 9" key="1">
    <citation type="submission" date="2016-11" db="EMBL/GenBank/DDBJ databases">
        <authorList>
            <person name="Jaros S."/>
            <person name="Januszkiewicz K."/>
            <person name="Wedrychowicz H."/>
        </authorList>
    </citation>
    <scope>NUCLEOTIDE SEQUENCE [LARGE SCALE GENOMIC DNA]</scope>
    <source>
        <strain evidence="8 9">CGMCC 1.7049</strain>
    </source>
</reference>
<evidence type="ECO:0000256" key="6">
    <source>
        <dbReference type="SAM" id="SignalP"/>
    </source>
</evidence>